<dbReference type="InterPro" id="IPR051013">
    <property type="entry name" value="MBL_superfamily_lactonases"/>
</dbReference>
<sequence length="407" mass="44099">MSSEQGTRPQLHAPPGATAKISIIDSTMSIRNEQLESKLMTLLGGLRIIQPITTWCFLIEQLSDGVGSGLENDAAPAGKRKKAVWDLGAPTHPDDVYSPQVLRDIADGGWKIGQDKSVADILKEGSVDPQEVDSVIWSHHHFDHIGDPNSFPKSTEIVFGTGFTKAHLPGYPTNPKSELRDDYFEGRKLHEVDFDSSMLEIGGFRAIDFFADGSFYLLDTPGHAVGHMSGLVRTTAAAAGDEEDTFIFLGGDICHHGGELHPSPQLPLPIAAPAQPDEIPNEVLRTVAQVIAAYGTCPGGQNPSSVTFALDMLRQLLGDLSTARGRGGCSGYTKGQQPLFDTNLGHSLAQVMQTLRRTHASFDAADNVWCVFAHDMSLRGVVDAKGGLFPARDANHWKRRGWDRSTQ</sequence>
<keyword evidence="4" id="KW-0862">Zinc</keyword>
<keyword evidence="7" id="KW-1185">Reference proteome</keyword>
<proteinExistence type="inferred from homology"/>
<evidence type="ECO:0000313" key="7">
    <source>
        <dbReference type="Proteomes" id="UP001396898"/>
    </source>
</evidence>
<evidence type="ECO:0000313" key="6">
    <source>
        <dbReference type="EMBL" id="KAK8013478.1"/>
    </source>
</evidence>
<keyword evidence="2" id="KW-0479">Metal-binding</keyword>
<comment type="similarity">
    <text evidence="1">Belongs to the metallo-beta-lactamase superfamily.</text>
</comment>
<dbReference type="CDD" id="cd07730">
    <property type="entry name" value="metallo-hydrolase-like_MBL-fold"/>
    <property type="match status" value="1"/>
</dbReference>
<dbReference type="Gene3D" id="3.60.15.10">
    <property type="entry name" value="Ribonuclease Z/Hydroxyacylglutathione hydrolase-like"/>
    <property type="match status" value="1"/>
</dbReference>
<evidence type="ECO:0000256" key="1">
    <source>
        <dbReference type="ARBA" id="ARBA00007749"/>
    </source>
</evidence>
<feature type="domain" description="Metallo-beta-lactamase" evidence="5">
    <location>
        <begin position="119"/>
        <end position="169"/>
    </location>
</feature>
<dbReference type="Pfam" id="PF00753">
    <property type="entry name" value="Lactamase_B"/>
    <property type="match status" value="1"/>
</dbReference>
<dbReference type="InterPro" id="IPR036866">
    <property type="entry name" value="RibonucZ/Hydroxyglut_hydro"/>
</dbReference>
<dbReference type="Proteomes" id="UP001396898">
    <property type="component" value="Unassembled WGS sequence"/>
</dbReference>
<protein>
    <recommendedName>
        <fullName evidence="5">Metallo-beta-lactamase domain-containing protein</fullName>
    </recommendedName>
</protein>
<evidence type="ECO:0000256" key="3">
    <source>
        <dbReference type="ARBA" id="ARBA00022801"/>
    </source>
</evidence>
<evidence type="ECO:0000256" key="4">
    <source>
        <dbReference type="ARBA" id="ARBA00022833"/>
    </source>
</evidence>
<organism evidence="6 7">
    <name type="scientific">Apiospora marii</name>
    <dbReference type="NCBI Taxonomy" id="335849"/>
    <lineage>
        <taxon>Eukaryota</taxon>
        <taxon>Fungi</taxon>
        <taxon>Dikarya</taxon>
        <taxon>Ascomycota</taxon>
        <taxon>Pezizomycotina</taxon>
        <taxon>Sordariomycetes</taxon>
        <taxon>Xylariomycetidae</taxon>
        <taxon>Amphisphaeriales</taxon>
        <taxon>Apiosporaceae</taxon>
        <taxon>Apiospora</taxon>
    </lineage>
</organism>
<reference evidence="6 7" key="1">
    <citation type="submission" date="2023-01" db="EMBL/GenBank/DDBJ databases">
        <title>Analysis of 21 Apiospora genomes using comparative genomics revels a genus with tremendous synthesis potential of carbohydrate active enzymes and secondary metabolites.</title>
        <authorList>
            <person name="Sorensen T."/>
        </authorList>
    </citation>
    <scope>NUCLEOTIDE SEQUENCE [LARGE SCALE GENOMIC DNA]</scope>
    <source>
        <strain evidence="6 7">CBS 20057</strain>
    </source>
</reference>
<evidence type="ECO:0000259" key="5">
    <source>
        <dbReference type="Pfam" id="PF00753"/>
    </source>
</evidence>
<dbReference type="EMBL" id="JAQQWI010000013">
    <property type="protein sequence ID" value="KAK8013478.1"/>
    <property type="molecule type" value="Genomic_DNA"/>
</dbReference>
<gene>
    <name evidence="6" type="ORF">PG991_009071</name>
</gene>
<dbReference type="SUPFAM" id="SSF56281">
    <property type="entry name" value="Metallo-hydrolase/oxidoreductase"/>
    <property type="match status" value="1"/>
</dbReference>
<name>A0ABR1RK46_9PEZI</name>
<evidence type="ECO:0000256" key="2">
    <source>
        <dbReference type="ARBA" id="ARBA00022723"/>
    </source>
</evidence>
<accession>A0ABR1RK46</accession>
<keyword evidence="3" id="KW-0378">Hydrolase</keyword>
<comment type="caution">
    <text evidence="6">The sequence shown here is derived from an EMBL/GenBank/DDBJ whole genome shotgun (WGS) entry which is preliminary data.</text>
</comment>
<dbReference type="InterPro" id="IPR001279">
    <property type="entry name" value="Metallo-B-lactamas"/>
</dbReference>
<dbReference type="PANTHER" id="PTHR42978:SF5">
    <property type="entry name" value="METALLO-BETA-LACTAMASE DOMAIN-CONTAINING PROTEIN"/>
    <property type="match status" value="1"/>
</dbReference>
<dbReference type="PANTHER" id="PTHR42978">
    <property type="entry name" value="QUORUM-QUENCHING LACTONASE YTNP-RELATED-RELATED"/>
    <property type="match status" value="1"/>
</dbReference>